<evidence type="ECO:0000256" key="3">
    <source>
        <dbReference type="ARBA" id="ARBA00023295"/>
    </source>
</evidence>
<dbReference type="NCBIfam" id="NF033679">
    <property type="entry name" value="DNRLRE_dom"/>
    <property type="match status" value="1"/>
</dbReference>
<feature type="signal peptide" evidence="6">
    <location>
        <begin position="1"/>
        <end position="21"/>
    </location>
</feature>
<organism evidence="8 9">
    <name type="scientific">Streptosporangium carneum</name>
    <dbReference type="NCBI Taxonomy" id="47481"/>
    <lineage>
        <taxon>Bacteria</taxon>
        <taxon>Bacillati</taxon>
        <taxon>Actinomycetota</taxon>
        <taxon>Actinomycetes</taxon>
        <taxon>Streptosporangiales</taxon>
        <taxon>Streptosporangiaceae</taxon>
        <taxon>Streptosporangium</taxon>
    </lineage>
</organism>
<dbReference type="PANTHER" id="PTHR46943:SF1">
    <property type="entry name" value="PENTRAXIN-RELATED PROTEIN PTX3"/>
    <property type="match status" value="1"/>
</dbReference>
<keyword evidence="4" id="KW-0119">Carbohydrate metabolism</keyword>
<keyword evidence="1 6" id="KW-0732">Signal</keyword>
<dbReference type="PROSITE" id="PS50853">
    <property type="entry name" value="FN3"/>
    <property type="match status" value="1"/>
</dbReference>
<dbReference type="CDD" id="cd00063">
    <property type="entry name" value="FN3"/>
    <property type="match status" value="1"/>
</dbReference>
<dbReference type="InterPro" id="IPR042837">
    <property type="entry name" value="PTX3"/>
</dbReference>
<gene>
    <name evidence="8" type="ORF">GCM10017600_83370</name>
</gene>
<protein>
    <recommendedName>
        <fullName evidence="7">Fibronectin type-III domain-containing protein</fullName>
    </recommendedName>
</protein>
<reference evidence="8" key="1">
    <citation type="journal article" date="2014" name="Int. J. Syst. Evol. Microbiol.">
        <title>Complete genome sequence of Corynebacterium casei LMG S-19264T (=DSM 44701T), isolated from a smear-ripened cheese.</title>
        <authorList>
            <consortium name="US DOE Joint Genome Institute (JGI-PGF)"/>
            <person name="Walter F."/>
            <person name="Albersmeier A."/>
            <person name="Kalinowski J."/>
            <person name="Ruckert C."/>
        </authorList>
    </citation>
    <scope>NUCLEOTIDE SEQUENCE</scope>
    <source>
        <strain evidence="8">VKM Ac-2007</strain>
    </source>
</reference>
<evidence type="ECO:0000313" key="9">
    <source>
        <dbReference type="Proteomes" id="UP001143474"/>
    </source>
</evidence>
<evidence type="ECO:0000313" key="8">
    <source>
        <dbReference type="EMBL" id="GLK14924.1"/>
    </source>
</evidence>
<keyword evidence="4" id="KW-0624">Polysaccharide degradation</keyword>
<dbReference type="InterPro" id="IPR003961">
    <property type="entry name" value="FN3_dom"/>
</dbReference>
<feature type="region of interest" description="Disordered" evidence="5">
    <location>
        <begin position="13"/>
        <end position="44"/>
    </location>
</feature>
<dbReference type="PANTHER" id="PTHR46943">
    <property type="entry name" value="PENTRAXIN-RELATED PROTEIN PTX3"/>
    <property type="match status" value="1"/>
</dbReference>
<name>A0A9W6IC12_9ACTN</name>
<dbReference type="SMART" id="SM00060">
    <property type="entry name" value="FN3"/>
    <property type="match status" value="1"/>
</dbReference>
<dbReference type="SMART" id="SM00560">
    <property type="entry name" value="LamGL"/>
    <property type="match status" value="1"/>
</dbReference>
<keyword evidence="3" id="KW-0378">Hydrolase</keyword>
<keyword evidence="9" id="KW-1185">Reference proteome</keyword>
<dbReference type="InterPro" id="IPR006558">
    <property type="entry name" value="LamG-like"/>
</dbReference>
<dbReference type="GO" id="GO:0016798">
    <property type="term" value="F:hydrolase activity, acting on glycosyl bonds"/>
    <property type="evidence" value="ECO:0007669"/>
    <property type="project" value="UniProtKB-KW"/>
</dbReference>
<evidence type="ECO:0000256" key="6">
    <source>
        <dbReference type="SAM" id="SignalP"/>
    </source>
</evidence>
<feature type="chain" id="PRO_5040803119" description="Fibronectin type-III domain-containing protein" evidence="6">
    <location>
        <begin position="22"/>
        <end position="1641"/>
    </location>
</feature>
<evidence type="ECO:0000256" key="5">
    <source>
        <dbReference type="SAM" id="MobiDB-lite"/>
    </source>
</evidence>
<dbReference type="InterPro" id="IPR013320">
    <property type="entry name" value="ConA-like_dom_sf"/>
</dbReference>
<dbReference type="Pfam" id="PF00041">
    <property type="entry name" value="fn3"/>
    <property type="match status" value="1"/>
</dbReference>
<evidence type="ECO:0000256" key="2">
    <source>
        <dbReference type="ARBA" id="ARBA00023157"/>
    </source>
</evidence>
<evidence type="ECO:0000256" key="4">
    <source>
        <dbReference type="ARBA" id="ARBA00023326"/>
    </source>
</evidence>
<proteinExistence type="predicted"/>
<dbReference type="GO" id="GO:0006955">
    <property type="term" value="P:immune response"/>
    <property type="evidence" value="ECO:0007669"/>
    <property type="project" value="InterPro"/>
</dbReference>
<dbReference type="Gene3D" id="2.60.120.200">
    <property type="match status" value="1"/>
</dbReference>
<reference evidence="8" key="2">
    <citation type="submission" date="2023-01" db="EMBL/GenBank/DDBJ databases">
        <authorList>
            <person name="Sun Q."/>
            <person name="Evtushenko L."/>
        </authorList>
    </citation>
    <scope>NUCLEOTIDE SEQUENCE</scope>
    <source>
        <strain evidence="8">VKM Ac-2007</strain>
    </source>
</reference>
<comment type="caution">
    <text evidence="8">The sequence shown here is derived from an EMBL/GenBank/DDBJ whole genome shotgun (WGS) entry which is preliminary data.</text>
</comment>
<dbReference type="Gene3D" id="2.60.40.10">
    <property type="entry name" value="Immunoglobulins"/>
    <property type="match status" value="1"/>
</dbReference>
<dbReference type="Proteomes" id="UP001143474">
    <property type="component" value="Unassembled WGS sequence"/>
</dbReference>
<dbReference type="InterPro" id="IPR013783">
    <property type="entry name" value="Ig-like_fold"/>
</dbReference>
<evidence type="ECO:0000259" key="7">
    <source>
        <dbReference type="PROSITE" id="PS50853"/>
    </source>
</evidence>
<feature type="domain" description="Fibronectin type-III" evidence="7">
    <location>
        <begin position="1101"/>
        <end position="1196"/>
    </location>
</feature>
<dbReference type="RefSeq" id="WP_271223150.1">
    <property type="nucleotide sequence ID" value="NZ_BAAAVD010000017.1"/>
</dbReference>
<dbReference type="SUPFAM" id="SSF49265">
    <property type="entry name" value="Fibronectin type III"/>
    <property type="match status" value="1"/>
</dbReference>
<sequence length="1641" mass="173031">MTVSALAASLLVSGGTSPAQADPEPSAKPAPSGPTLTTFPRPKDPDAALRAGIAEAKKQNKTIEVAEAGTETARTWAFPDGHLTTQSYAAPTRVKQADGSWAWIDTTLVERDGALRPKAAKADVEFSAGGADRPFASMRRGDGQRFALSWPTALPKPTVTGNVATYTDAAGPSADLVVTALPTGFRHDVVLRAKPTGPVEFRIPVQTDELTLATTKQDGLKLSDDKGKVVAQAPTPVMADSTTPAADATGKGTARPKTGKIDTRVAVENGKPVLILKPDAKFLADPAVKYPVTVDPTTTLTLQSDVSVRSRSQCNSLGGPGADKLWAGGQSYTCAGTSALNYYRTFLKFDTAPLTGKAVGSAQLELFAQTGPGCNFNTSGIKVSRVTAAWDPNTIDYLAWSSLPAAAESGSQVQLCPEYSAYPKLFSWSIKDIAAAWAAGAANHGLQLRGVNESMTWGQNGWVEFHSAERTGSDARPPRLTVSYMLPPEIPVVHAESIDSTVGNDVIARSTNVKVDFKSSVAEGTALDYTVSVNDSTMVTPPALPTGEVAYYKLDETSGTTAADSSGHNATATLTGPVTHDTGQLGQALVFANDQSDNNGNDAYAATAGPLLHTNASFSVSAWVKLTDPVGEQTVFSQSGTVQPGFALAYNDSPGNPDLDQKWWLSMPATDAGSTSYTVAASDKPAKVNAWTHVAAVYDATAHKLRLYVDGALAAEKDHTAAWDAQGPFQIGRGKIIGMPGFLNGAVDDLHVYDRALTTTDVRAIHGAPSTTSYNGIPSGQVIDKVFALDNPASFKFVVKACRTGVTPPSCNESPAYRITSDAPFLPTDTQTGLWGTGLTPILSGMVARPSGGPVTAKYFLYDSTGAPVGSVPLGEHVVGGGERASFQIPENTLQAGHTYSWQMQACILEVCTPKTAPVSFDTEALGEEVIEEGDDERQVTLGQDSFVIKNVKTDPTACGGAPCSVTDSTVLQLGGVGVEKTAAVIGIKLDELPDGAAVTKAVLKLGTPSCIGEACPADTVITAVPLKKEVNAETKSSDLVAGVDPGATYALPITAPQADVYGSVYQWLMLTSNRGEVVTFGAAGSSESRSLGVTYRLASSPSPVLNLVTQPGDQGAVASWGLPESTGSIALLDGYDVEAVDQSGSVARTTFTPDPWATINGLANGTTYTIRVRAKTRFGVGGWESATVTPKAPPPIPPAGQECHPGEPVGSAQVQAANDEAVEYADAIKSYFEAQDAVLEGRAANVWQAPGITSTSAVAAELSLANAPLVAEKQAMDQESAQRTNSTVALSDVVAYKAPDGNRYVRATVKRTWNVVHPDPEAQSRPGRNEIVAGQVEPHQSETSRVHAFNDCGELITFLEPDGVYEDESDASGVSDEVDLLKQEIRWSNFAVPGTPGGSFSAGPNNSCTPWLPGDARSQEKRSIAKGMVFEVTGLAQWQRCNPRHDSTEWTVDKVAVSAVIWTSRWFRKPTKKVGNKYVVTKKDKDRHNAIVANSSLDAVASPCYVQTVTPWQITGQVQVEFSTGFPINWAELSAGGSLGAVYSQSKNKDCPSPASEIGKEGGDNAEMPSSYLKGAFKRAFRTRMLVDPNAVLGTCWQGATTACSINKFQLVTSGIFHQRQSKGDTFNRTMITKSPWEDW</sequence>
<dbReference type="EMBL" id="BSEV01000039">
    <property type="protein sequence ID" value="GLK14924.1"/>
    <property type="molecule type" value="Genomic_DNA"/>
</dbReference>
<dbReference type="GO" id="GO:0000272">
    <property type="term" value="P:polysaccharide catabolic process"/>
    <property type="evidence" value="ECO:0007669"/>
    <property type="project" value="UniProtKB-KW"/>
</dbReference>
<evidence type="ECO:0000256" key="1">
    <source>
        <dbReference type="ARBA" id="ARBA00022729"/>
    </source>
</evidence>
<dbReference type="InterPro" id="IPR036116">
    <property type="entry name" value="FN3_sf"/>
</dbReference>
<dbReference type="Pfam" id="PF13385">
    <property type="entry name" value="Laminin_G_3"/>
    <property type="match status" value="1"/>
</dbReference>
<accession>A0A9W6IC12</accession>
<keyword evidence="2" id="KW-1015">Disulfide bond</keyword>
<dbReference type="SUPFAM" id="SSF49899">
    <property type="entry name" value="Concanavalin A-like lectins/glucanases"/>
    <property type="match status" value="1"/>
</dbReference>
<keyword evidence="3" id="KW-0326">Glycosidase</keyword>